<reference evidence="1" key="1">
    <citation type="submission" date="2021-05" db="EMBL/GenBank/DDBJ databases">
        <authorList>
            <person name="Scholz U."/>
            <person name="Mascher M."/>
            <person name="Fiebig A."/>
        </authorList>
    </citation>
    <scope>NUCLEOTIDE SEQUENCE [LARGE SCALE GENOMIC DNA]</scope>
</reference>
<sequence>MNGIQSAQPMAIPSWVMLDQLFLYKDQISFRADGETSAETQDTNGQPVRVSFDIQSPPGSSRLCLHFPAERESSYWDFVVAAHRDAVRFRIEVDFDGLPVERAATDYFVYRARSSSSGPKLTLLPLCYSTSAEILKAAHDDASWRGKWRMVTSSDIGLLAAGGAEQKFVVAELCVDTWSAADKTAPLEAELFRLISSSSPASANGGDQWELTRASSHDGKVRFQDIVGWESHRVVPFTTYLCWADYNQGVLFCDVSSKAPHLEYLPLPVDDMPREDFPTFSRTLCLTNKGRTMKFVKVSKTPSCSNCNPGLGFTISVHTMEWINCDVKSWVVDVKITEKTLWAMEGYNLDHLPCSVPLHPLVSMDDPHILYFVLTGRSSLSDETVWIVTLDIARNTVLSYGGIKGFPSDNIFNGFGFFPSDFTNYLIKHSRENVVLKEKKRITNKESTTSRKWAFGLGH</sequence>
<name>A0ACD5ZAX7_AVESA</name>
<proteinExistence type="predicted"/>
<protein>
    <submittedName>
        <fullName evidence="1">Uncharacterized protein</fullName>
    </submittedName>
</protein>
<evidence type="ECO:0000313" key="2">
    <source>
        <dbReference type="Proteomes" id="UP001732700"/>
    </source>
</evidence>
<organism evidence="1 2">
    <name type="scientific">Avena sativa</name>
    <name type="common">Oat</name>
    <dbReference type="NCBI Taxonomy" id="4498"/>
    <lineage>
        <taxon>Eukaryota</taxon>
        <taxon>Viridiplantae</taxon>
        <taxon>Streptophyta</taxon>
        <taxon>Embryophyta</taxon>
        <taxon>Tracheophyta</taxon>
        <taxon>Spermatophyta</taxon>
        <taxon>Magnoliopsida</taxon>
        <taxon>Liliopsida</taxon>
        <taxon>Poales</taxon>
        <taxon>Poaceae</taxon>
        <taxon>BOP clade</taxon>
        <taxon>Pooideae</taxon>
        <taxon>Poodae</taxon>
        <taxon>Poeae</taxon>
        <taxon>Poeae Chloroplast Group 1 (Aveneae type)</taxon>
        <taxon>Aveninae</taxon>
        <taxon>Avena</taxon>
    </lineage>
</organism>
<accession>A0ACD5ZAX7</accession>
<reference evidence="1" key="2">
    <citation type="submission" date="2025-09" db="UniProtKB">
        <authorList>
            <consortium name="EnsemblPlants"/>
        </authorList>
    </citation>
    <scope>IDENTIFICATION</scope>
</reference>
<dbReference type="Proteomes" id="UP001732700">
    <property type="component" value="Chromosome 6C"/>
</dbReference>
<dbReference type="EnsemblPlants" id="AVESA.00010b.r2.6CG1117970.1">
    <property type="protein sequence ID" value="AVESA.00010b.r2.6CG1117970.1.CDS"/>
    <property type="gene ID" value="AVESA.00010b.r2.6CG1117970"/>
</dbReference>
<evidence type="ECO:0000313" key="1">
    <source>
        <dbReference type="EnsemblPlants" id="AVESA.00010b.r2.6CG1117970.1.CDS"/>
    </source>
</evidence>
<keyword evidence="2" id="KW-1185">Reference proteome</keyword>